<keyword evidence="6" id="KW-0479">Metal-binding</keyword>
<dbReference type="PANTHER" id="PTHR11616">
    <property type="entry name" value="SODIUM/CHLORIDE DEPENDENT TRANSPORTER"/>
    <property type="match status" value="1"/>
</dbReference>
<accession>A0A9D3MYV0</accession>
<dbReference type="PRINTS" id="PR00176">
    <property type="entry name" value="NANEUSMPORT"/>
</dbReference>
<dbReference type="Proteomes" id="UP001044222">
    <property type="component" value="Unassembled WGS sequence"/>
</dbReference>
<dbReference type="PROSITE" id="PS00754">
    <property type="entry name" value="NA_NEUROTRAN_SYMP_2"/>
    <property type="match status" value="1"/>
</dbReference>
<evidence type="ECO:0000256" key="3">
    <source>
        <dbReference type="ARBA" id="ARBA00022692"/>
    </source>
</evidence>
<dbReference type="PROSITE" id="PS50267">
    <property type="entry name" value="NA_NEUROTRAN_SYMP_3"/>
    <property type="match status" value="1"/>
</dbReference>
<evidence type="ECO:0000256" key="1">
    <source>
        <dbReference type="ARBA" id="ARBA00004141"/>
    </source>
</evidence>
<evidence type="ECO:0000256" key="7">
    <source>
        <dbReference type="RuleBase" id="RU003732"/>
    </source>
</evidence>
<feature type="transmembrane region" description="Helical" evidence="8">
    <location>
        <begin position="456"/>
        <end position="475"/>
    </location>
</feature>
<reference evidence="9" key="1">
    <citation type="submission" date="2021-01" db="EMBL/GenBank/DDBJ databases">
        <title>A chromosome-scale assembly of European eel, Anguilla anguilla.</title>
        <authorList>
            <person name="Henkel C."/>
            <person name="Jong-Raadsen S.A."/>
            <person name="Dufour S."/>
            <person name="Weltzien F.-A."/>
            <person name="Palstra A.P."/>
            <person name="Pelster B."/>
            <person name="Spaink H.P."/>
            <person name="Van Den Thillart G.E."/>
            <person name="Jansen H."/>
            <person name="Zahm M."/>
            <person name="Klopp C."/>
            <person name="Cedric C."/>
            <person name="Louis A."/>
            <person name="Berthelot C."/>
            <person name="Parey E."/>
            <person name="Roest Crollius H."/>
            <person name="Montfort J."/>
            <person name="Robinson-Rechavi M."/>
            <person name="Bucao C."/>
            <person name="Bouchez O."/>
            <person name="Gislard M."/>
            <person name="Lluch J."/>
            <person name="Milhes M."/>
            <person name="Lampietro C."/>
            <person name="Lopez Roques C."/>
            <person name="Donnadieu C."/>
            <person name="Braasch I."/>
            <person name="Desvignes T."/>
            <person name="Postlethwait J."/>
            <person name="Bobe J."/>
            <person name="Guiguen Y."/>
            <person name="Dirks R."/>
        </authorList>
    </citation>
    <scope>NUCLEOTIDE SEQUENCE</scope>
    <source>
        <strain evidence="9">Tag_6206</strain>
        <tissue evidence="9">Liver</tissue>
    </source>
</reference>
<feature type="binding site" evidence="6">
    <location>
        <position position="46"/>
    </location>
    <ligand>
        <name>Na(+)</name>
        <dbReference type="ChEBI" id="CHEBI:29101"/>
        <label>1</label>
    </ligand>
</feature>
<comment type="similarity">
    <text evidence="7">Belongs to the sodium:neurotransmitter symporter (SNF) (TC 2.A.22) family.</text>
</comment>
<feature type="transmembrane region" description="Helical" evidence="8">
    <location>
        <begin position="40"/>
        <end position="57"/>
    </location>
</feature>
<name>A0A9D3MYV0_ANGAN</name>
<gene>
    <name evidence="9" type="ORF">ANANG_G00010820</name>
</gene>
<keyword evidence="10" id="KW-1185">Reference proteome</keyword>
<feature type="transmembrane region" description="Helical" evidence="8">
    <location>
        <begin position="192"/>
        <end position="210"/>
    </location>
</feature>
<dbReference type="PROSITE" id="PS00610">
    <property type="entry name" value="NA_NEUROTRAN_SYMP_1"/>
    <property type="match status" value="1"/>
</dbReference>
<evidence type="ECO:0000256" key="6">
    <source>
        <dbReference type="PIRSR" id="PIRSR600175-1"/>
    </source>
</evidence>
<evidence type="ECO:0000256" key="5">
    <source>
        <dbReference type="ARBA" id="ARBA00023136"/>
    </source>
</evidence>
<feature type="transmembrane region" description="Helical" evidence="8">
    <location>
        <begin position="109"/>
        <end position="140"/>
    </location>
</feature>
<dbReference type="Pfam" id="PF00209">
    <property type="entry name" value="SNF"/>
    <property type="match status" value="1"/>
</dbReference>
<organism evidence="9 10">
    <name type="scientific">Anguilla anguilla</name>
    <name type="common">European freshwater eel</name>
    <name type="synonym">Muraena anguilla</name>
    <dbReference type="NCBI Taxonomy" id="7936"/>
    <lineage>
        <taxon>Eukaryota</taxon>
        <taxon>Metazoa</taxon>
        <taxon>Chordata</taxon>
        <taxon>Craniata</taxon>
        <taxon>Vertebrata</taxon>
        <taxon>Euteleostomi</taxon>
        <taxon>Actinopterygii</taxon>
        <taxon>Neopterygii</taxon>
        <taxon>Teleostei</taxon>
        <taxon>Anguilliformes</taxon>
        <taxon>Anguillidae</taxon>
        <taxon>Anguilla</taxon>
    </lineage>
</organism>
<feature type="binding site" evidence="6">
    <location>
        <position position="426"/>
    </location>
    <ligand>
        <name>Na(+)</name>
        <dbReference type="ChEBI" id="CHEBI:29101"/>
        <label>1</label>
    </ligand>
</feature>
<feature type="transmembrane region" description="Helical" evidence="8">
    <location>
        <begin position="303"/>
        <end position="324"/>
    </location>
</feature>
<evidence type="ECO:0000256" key="8">
    <source>
        <dbReference type="SAM" id="Phobius"/>
    </source>
</evidence>
<keyword evidence="4 8" id="KW-1133">Transmembrane helix</keyword>
<evidence type="ECO:0000313" key="9">
    <source>
        <dbReference type="EMBL" id="KAG5856713.1"/>
    </source>
</evidence>
<keyword evidence="3 7" id="KW-0812">Transmembrane</keyword>
<feature type="transmembrane region" description="Helical" evidence="8">
    <location>
        <begin position="414"/>
        <end position="435"/>
    </location>
</feature>
<feature type="binding site" evidence="6">
    <location>
        <position position="430"/>
    </location>
    <ligand>
        <name>Na(+)</name>
        <dbReference type="ChEBI" id="CHEBI:29101"/>
        <label>1</label>
    </ligand>
</feature>
<feature type="binding site" evidence="6">
    <location>
        <position position="49"/>
    </location>
    <ligand>
        <name>Na(+)</name>
        <dbReference type="ChEBI" id="CHEBI:29101"/>
        <label>2</label>
    </ligand>
</feature>
<keyword evidence="7" id="KW-0769">Symport</keyword>
<keyword evidence="6" id="KW-0915">Sodium</keyword>
<dbReference type="PANTHER" id="PTHR11616:SF125">
    <property type="entry name" value="SODIUM-DEPENDENT NEUTRAL AMINO ACID TRANSPORTER B(0)AT1"/>
    <property type="match status" value="1"/>
</dbReference>
<dbReference type="InterPro" id="IPR037272">
    <property type="entry name" value="SNS_sf"/>
</dbReference>
<dbReference type="AlphaFoldDB" id="A0A9D3MYV0"/>
<dbReference type="EMBL" id="JAFIRN010000001">
    <property type="protein sequence ID" value="KAG5856713.1"/>
    <property type="molecule type" value="Genomic_DNA"/>
</dbReference>
<dbReference type="GO" id="GO:0035725">
    <property type="term" value="P:sodium ion transmembrane transport"/>
    <property type="evidence" value="ECO:0007669"/>
    <property type="project" value="TreeGrafter"/>
</dbReference>
<dbReference type="InterPro" id="IPR000175">
    <property type="entry name" value="Na/ntran_symport"/>
</dbReference>
<sequence>MKLQLPNPGLEDRILSHEELAELETKEVGDRPKWDSKTQYMLTCVGFCVGLGNVWRFPYLCQSHGGGAFMIPFLILLVLEGIPLLHLEFAIGQRLRKGSLGVWKTVHPYLMGVGIASMLVSFMISLYYNTIIAWVMWYFFNSFQEPLPWSQCPLNANKTGLETDCERSSPVDYFWYRETLNTSESIDVSGGLQWWMVLCLVSAWGVLYICCIRGIETTGKAVYITSTLPYVVLTIFLIRGLTLKGSLNGVKFLFTPDVNELANPSTWLDAGAQVFYSFSLAFGGLISFSSYNSVFNNCEQDAVIVSIINGLTSVYAATVIYTIIGFRATERYDDCINGNILTLLNTLDLPEGSITDSNYTEALLSLNGTHSDVIGQLTLKTCNLDTFLSDGVEGTGLAFIVFTEAITKMPVSPLWSILFFVMLFCLGLSSMFGNIEGVLVPLQDLKVFPKTWPKEAISGLTCLVCCLIGLIFVQQSGNYWLALFDGYAGSIPLLIIAFCETVGVVYIYGIDRFNDDIEFMIGHKPNIFWQATWRVISPLIMLTIFLFYFVTKVSEELTYITWNPESEKFPTLEERPYPTWISFVIFVLAGIPTLAIPFTAVFKFFQNRCGKKDEDYGKTGLPTISSTVEMSDKA</sequence>
<feature type="transmembrane region" description="Helical" evidence="8">
    <location>
        <begin position="531"/>
        <end position="550"/>
    </location>
</feature>
<keyword evidence="5 8" id="KW-0472">Membrane</keyword>
<dbReference type="GO" id="GO:0015293">
    <property type="term" value="F:symporter activity"/>
    <property type="evidence" value="ECO:0007669"/>
    <property type="project" value="UniProtKB-KW"/>
</dbReference>
<feature type="transmembrane region" description="Helical" evidence="8">
    <location>
        <begin position="222"/>
        <end position="242"/>
    </location>
</feature>
<dbReference type="NCBIfam" id="NF037979">
    <property type="entry name" value="Na_transp"/>
    <property type="match status" value="1"/>
</dbReference>
<comment type="subcellular location">
    <subcellularLocation>
        <location evidence="1">Membrane</location>
        <topology evidence="1">Multi-pass membrane protein</topology>
    </subcellularLocation>
</comment>
<evidence type="ECO:0000256" key="2">
    <source>
        <dbReference type="ARBA" id="ARBA00022448"/>
    </source>
</evidence>
<dbReference type="GO" id="GO:0015175">
    <property type="term" value="F:neutral L-amino acid transmembrane transporter activity"/>
    <property type="evidence" value="ECO:0007669"/>
    <property type="project" value="TreeGrafter"/>
</dbReference>
<feature type="transmembrane region" description="Helical" evidence="8">
    <location>
        <begin position="69"/>
        <end position="89"/>
    </location>
</feature>
<feature type="transmembrane region" description="Helical" evidence="8">
    <location>
        <begin position="274"/>
        <end position="291"/>
    </location>
</feature>
<feature type="binding site" evidence="6">
    <location>
        <position position="277"/>
    </location>
    <ligand>
        <name>Na(+)</name>
        <dbReference type="ChEBI" id="CHEBI:29101"/>
        <label>1</label>
    </ligand>
</feature>
<dbReference type="GO" id="GO:0031526">
    <property type="term" value="C:brush border membrane"/>
    <property type="evidence" value="ECO:0007669"/>
    <property type="project" value="TreeGrafter"/>
</dbReference>
<feature type="transmembrane region" description="Helical" evidence="8">
    <location>
        <begin position="487"/>
        <end position="510"/>
    </location>
</feature>
<proteinExistence type="inferred from homology"/>
<keyword evidence="2 7" id="KW-0813">Transport</keyword>
<evidence type="ECO:0000256" key="4">
    <source>
        <dbReference type="ARBA" id="ARBA00022989"/>
    </source>
</evidence>
<evidence type="ECO:0000313" key="10">
    <source>
        <dbReference type="Proteomes" id="UP001044222"/>
    </source>
</evidence>
<dbReference type="GO" id="GO:0046872">
    <property type="term" value="F:metal ion binding"/>
    <property type="evidence" value="ECO:0007669"/>
    <property type="project" value="UniProtKB-KW"/>
</dbReference>
<comment type="caution">
    <text evidence="9">The sequence shown here is derived from an EMBL/GenBank/DDBJ whole genome shotgun (WGS) entry which is preliminary data.</text>
</comment>
<protein>
    <recommendedName>
        <fullName evidence="7">Transporter</fullName>
    </recommendedName>
</protein>
<feature type="binding site" evidence="6">
    <location>
        <position position="53"/>
    </location>
    <ligand>
        <name>Na(+)</name>
        <dbReference type="ChEBI" id="CHEBI:29101"/>
        <label>1</label>
    </ligand>
</feature>
<feature type="transmembrane region" description="Helical" evidence="8">
    <location>
        <begin position="580"/>
        <end position="602"/>
    </location>
</feature>
<feature type="binding site" evidence="6">
    <location>
        <position position="309"/>
    </location>
    <ligand>
        <name>Na(+)</name>
        <dbReference type="ChEBI" id="CHEBI:29101"/>
        <label>1</label>
    </ligand>
</feature>
<dbReference type="SUPFAM" id="SSF161070">
    <property type="entry name" value="SNF-like"/>
    <property type="match status" value="1"/>
</dbReference>